<dbReference type="SMART" id="SM00803">
    <property type="entry name" value="TAF"/>
    <property type="match status" value="1"/>
</dbReference>
<dbReference type="InterPro" id="IPR046344">
    <property type="entry name" value="TAF6_C_sf"/>
</dbReference>
<keyword evidence="12" id="KW-1185">Reference proteome</keyword>
<evidence type="ECO:0000256" key="3">
    <source>
        <dbReference type="ARBA" id="ARBA00011538"/>
    </source>
</evidence>
<reference evidence="11" key="1">
    <citation type="submission" date="2019-08" db="EMBL/GenBank/DDBJ databases">
        <title>The improved chromosome-level genome for the pearl oyster Pinctada fucata martensii using PacBio sequencing and Hi-C.</title>
        <authorList>
            <person name="Zheng Z."/>
        </authorList>
    </citation>
    <scope>NUCLEOTIDE SEQUENCE</scope>
    <source>
        <strain evidence="11">ZZ-2019</strain>
        <tissue evidence="11">Adductor muscle</tissue>
    </source>
</reference>
<dbReference type="SUPFAM" id="SSF47113">
    <property type="entry name" value="Histone-fold"/>
    <property type="match status" value="1"/>
</dbReference>
<evidence type="ECO:0000256" key="6">
    <source>
        <dbReference type="ARBA" id="ARBA00023163"/>
    </source>
</evidence>
<evidence type="ECO:0000256" key="4">
    <source>
        <dbReference type="ARBA" id="ARBA00020836"/>
    </source>
</evidence>
<feature type="compositionally biased region" description="Basic and acidic residues" evidence="9">
    <location>
        <begin position="768"/>
        <end position="800"/>
    </location>
</feature>
<dbReference type="InterPro" id="IPR004823">
    <property type="entry name" value="TAF_TATA-bd_Histone-like_dom"/>
</dbReference>
<proteinExistence type="inferred from homology"/>
<feature type="compositionally biased region" description="Basic and acidic residues" evidence="9">
    <location>
        <begin position="807"/>
        <end position="824"/>
    </location>
</feature>
<dbReference type="GO" id="GO:0016251">
    <property type="term" value="F:RNA polymerase II general transcription initiation factor activity"/>
    <property type="evidence" value="ECO:0007669"/>
    <property type="project" value="InterPro"/>
</dbReference>
<organism evidence="11 12">
    <name type="scientific">Pinctada imbricata</name>
    <name type="common">Atlantic pearl-oyster</name>
    <name type="synonym">Pinctada martensii</name>
    <dbReference type="NCBI Taxonomy" id="66713"/>
    <lineage>
        <taxon>Eukaryota</taxon>
        <taxon>Metazoa</taxon>
        <taxon>Spiralia</taxon>
        <taxon>Lophotrochozoa</taxon>
        <taxon>Mollusca</taxon>
        <taxon>Bivalvia</taxon>
        <taxon>Autobranchia</taxon>
        <taxon>Pteriomorphia</taxon>
        <taxon>Pterioida</taxon>
        <taxon>Pterioidea</taxon>
        <taxon>Pteriidae</taxon>
        <taxon>Pinctada</taxon>
    </lineage>
</organism>
<feature type="compositionally biased region" description="Basic residues" evidence="9">
    <location>
        <begin position="724"/>
        <end position="733"/>
    </location>
</feature>
<feature type="region of interest" description="Disordered" evidence="9">
    <location>
        <begin position="644"/>
        <end position="892"/>
    </location>
</feature>
<feature type="compositionally biased region" description="Basic and acidic residues" evidence="9">
    <location>
        <begin position="712"/>
        <end position="723"/>
    </location>
</feature>
<dbReference type="AlphaFoldDB" id="A0AA89BZ62"/>
<sequence length="892" mass="102366">MTEKEEKRTLAPPDERRYAIITKETIRLIAEAAGHTDITDEAAAVLGEDVSYRLRESTHYSTLYMKHAKRKKLTTEDFNKALKQSDVQPIHGYNFPEPLTFRPTNPPDIYFLDEAEVSLSSLALNEYVPQNPGETSIKSHWLAVEGVSKSTSSSQPPLPQQAMGTAKPYRRDLNGVLHKPEYATRVKSVKQEITEPLQKYYDIITNVTLGSDTEALKMGMRDLSTNAQIVPLVPHLVTFICTEVRASSYDVSQMTKVLHMVKALVSNPYLYLEPHSCLSQLVQGVTYCLLEPLAASINPRNDHWVLRDYAAFLLAQILNIWSSPINHIMMNTVRSMKEVLYDHTKPFCCHYGAVMGLLNLGSKTLEDILITHLPHYWPHLMAAIEDTSYSNMATKADAHKVYGAMLQSVEFLLLEEIKKNKKLVDEINPALPVEKVEKVDDQSNTVKVEESITVKGIKKEPMEVTAGSSSNKDLPKSFATFYNDMYEYFGDSLAMKLPLLSEICDVKGKVFLPKKDDKLVSLSDPEAMKSGEELWEEFMEQVKIQQKLDRERMERERMQRQIDYEKRERERRLQEEHHRLMEAGKKRLEEIRQAEIAREKEEMERLEHEQRRNKKIAEQRISKMLQSDDEDDFEDEFVPYHKPKRFRQRSMVQYSELPEDADVEMRSDISDEEQGSSASAASNVDLAVKPGQGIKLKIITRPGKHHPNIKVKTLEPTHKEAKKTSHHPHKTKSSPHNVEAKHSPHHQREAKSSPHLYKESKSSPLAYRESKDSPHQRESKSSPHIYRESKDSPHYRESKHSPHSHSAYKEAKSSPHSHRDVKDPKHSKRKKSGQKSDRKDEFEFESDPEDVPPFSFKSHHYSSEGESSDGTGQRKPLTLKLKVKDSREISPD</sequence>
<feature type="compositionally biased region" description="Basic and acidic residues" evidence="9">
    <location>
        <begin position="882"/>
        <end position="892"/>
    </location>
</feature>
<dbReference type="CDD" id="cd22932">
    <property type="entry name" value="HFD_TAF6L"/>
    <property type="match status" value="1"/>
</dbReference>
<comment type="similarity">
    <text evidence="2">Belongs to the TAF6 family.</text>
</comment>
<dbReference type="GO" id="GO:0000124">
    <property type="term" value="C:SAGA complex"/>
    <property type="evidence" value="ECO:0007669"/>
    <property type="project" value="InterPro"/>
</dbReference>
<evidence type="ECO:0000313" key="12">
    <source>
        <dbReference type="Proteomes" id="UP001186944"/>
    </source>
</evidence>
<feature type="domain" description="TATA box binding protein associated factor (TAF) histone-like fold" evidence="10">
    <location>
        <begin position="19"/>
        <end position="83"/>
    </location>
</feature>
<comment type="subcellular location">
    <subcellularLocation>
        <location evidence="1">Nucleus</location>
    </subcellularLocation>
</comment>
<evidence type="ECO:0000256" key="5">
    <source>
        <dbReference type="ARBA" id="ARBA00023015"/>
    </source>
</evidence>
<dbReference type="GO" id="GO:0046982">
    <property type="term" value="F:protein heterodimerization activity"/>
    <property type="evidence" value="ECO:0007669"/>
    <property type="project" value="InterPro"/>
</dbReference>
<dbReference type="GO" id="GO:0003713">
    <property type="term" value="F:transcription coactivator activity"/>
    <property type="evidence" value="ECO:0007669"/>
    <property type="project" value="TreeGrafter"/>
</dbReference>
<evidence type="ECO:0000256" key="9">
    <source>
        <dbReference type="SAM" id="MobiDB-lite"/>
    </source>
</evidence>
<dbReference type="CDD" id="cd08050">
    <property type="entry name" value="TAF6C"/>
    <property type="match status" value="1"/>
</dbReference>
<comment type="caution">
    <text evidence="11">The sequence shown here is derived from an EMBL/GenBank/DDBJ whole genome shotgun (WGS) entry which is preliminary data.</text>
</comment>
<feature type="coiled-coil region" evidence="8">
    <location>
        <begin position="541"/>
        <end position="620"/>
    </location>
</feature>
<dbReference type="Proteomes" id="UP001186944">
    <property type="component" value="Unassembled WGS sequence"/>
</dbReference>
<dbReference type="Pfam" id="PF02969">
    <property type="entry name" value="TAF"/>
    <property type="match status" value="1"/>
</dbReference>
<dbReference type="Gene3D" id="1.25.40.770">
    <property type="entry name" value="TAF6, C-terminal HEAT repeat domain"/>
    <property type="match status" value="1"/>
</dbReference>
<accession>A0AA89BZ62</accession>
<dbReference type="PANTHER" id="PTHR10221:SF22">
    <property type="entry name" value="TAF6-LIKE RNA POLYMERASE II P300_CBP-ASSOCIATED FACTOR-ASSOCIATED FACTOR 65 KDA SUBUNIT 6L"/>
    <property type="match status" value="1"/>
</dbReference>
<dbReference type="PANTHER" id="PTHR10221">
    <property type="entry name" value="TRANSCRIPTION INITIATION FACTOR TFIID SUBUNIT 6"/>
    <property type="match status" value="1"/>
</dbReference>
<dbReference type="Gene3D" id="1.10.20.10">
    <property type="entry name" value="Histone, subunit A"/>
    <property type="match status" value="1"/>
</dbReference>
<evidence type="ECO:0000313" key="11">
    <source>
        <dbReference type="EMBL" id="KAK3093072.1"/>
    </source>
</evidence>
<evidence type="ECO:0000256" key="7">
    <source>
        <dbReference type="ARBA" id="ARBA00023242"/>
    </source>
</evidence>
<dbReference type="Pfam" id="PF07571">
    <property type="entry name" value="TAF6_C"/>
    <property type="match status" value="1"/>
</dbReference>
<gene>
    <name evidence="11" type="ORF">FSP39_010728</name>
</gene>
<evidence type="ECO:0000259" key="10">
    <source>
        <dbReference type="SMART" id="SM00803"/>
    </source>
</evidence>
<evidence type="ECO:0000256" key="2">
    <source>
        <dbReference type="ARBA" id="ARBA00007688"/>
    </source>
</evidence>
<evidence type="ECO:0000256" key="1">
    <source>
        <dbReference type="ARBA" id="ARBA00004123"/>
    </source>
</evidence>
<dbReference type="InterPro" id="IPR009072">
    <property type="entry name" value="Histone-fold"/>
</dbReference>
<dbReference type="GO" id="GO:0005669">
    <property type="term" value="C:transcription factor TFIID complex"/>
    <property type="evidence" value="ECO:0007669"/>
    <property type="project" value="InterPro"/>
</dbReference>
<feature type="compositionally biased region" description="Basic and acidic residues" evidence="9">
    <location>
        <begin position="738"/>
        <end position="761"/>
    </location>
</feature>
<dbReference type="GO" id="GO:0046695">
    <property type="term" value="C:SLIK (SAGA-like) complex"/>
    <property type="evidence" value="ECO:0007669"/>
    <property type="project" value="InterPro"/>
</dbReference>
<keyword evidence="8" id="KW-0175">Coiled coil</keyword>
<dbReference type="InterPro" id="IPR037796">
    <property type="entry name" value="TAF6"/>
</dbReference>
<name>A0AA89BZ62_PINIB</name>
<protein>
    <recommendedName>
        <fullName evidence="4">Histone H4</fullName>
    </recommendedName>
</protein>
<dbReference type="EMBL" id="VSWD01000009">
    <property type="protein sequence ID" value="KAK3093072.1"/>
    <property type="molecule type" value="Genomic_DNA"/>
</dbReference>
<dbReference type="SUPFAM" id="SSF48371">
    <property type="entry name" value="ARM repeat"/>
    <property type="match status" value="1"/>
</dbReference>
<comment type="subunit">
    <text evidence="3">The nucleosome is a histone octamer containing two molecules each of H2A, H2B, H3 and H4 assembled in one H3-H4 heterotetramer and two H2A-H2B heterodimers. The octamer wraps approximately 147 bp of DNA.</text>
</comment>
<keyword evidence="7" id="KW-0539">Nucleus</keyword>
<keyword evidence="5" id="KW-0805">Transcription regulation</keyword>
<evidence type="ECO:0000256" key="8">
    <source>
        <dbReference type="SAM" id="Coils"/>
    </source>
</evidence>
<dbReference type="InterPro" id="IPR016024">
    <property type="entry name" value="ARM-type_fold"/>
</dbReference>
<dbReference type="InterPro" id="IPR011442">
    <property type="entry name" value="TAF6_C"/>
</dbReference>
<keyword evidence="6" id="KW-0804">Transcription</keyword>
<dbReference type="GO" id="GO:0051123">
    <property type="term" value="P:RNA polymerase II preinitiation complex assembly"/>
    <property type="evidence" value="ECO:0007669"/>
    <property type="project" value="TreeGrafter"/>
</dbReference>